<dbReference type="Proteomes" id="UP001195483">
    <property type="component" value="Unassembled WGS sequence"/>
</dbReference>
<dbReference type="InterPro" id="IPR006052">
    <property type="entry name" value="TNF_dom"/>
</dbReference>
<dbReference type="EMBL" id="JAEAOA010002269">
    <property type="protein sequence ID" value="KAK3583362.1"/>
    <property type="molecule type" value="Genomic_DNA"/>
</dbReference>
<protein>
    <recommendedName>
        <fullName evidence="6">THD domain-containing protein</fullName>
    </recommendedName>
</protein>
<dbReference type="GO" id="GO:0016020">
    <property type="term" value="C:membrane"/>
    <property type="evidence" value="ECO:0007669"/>
    <property type="project" value="UniProtKB-SubCell"/>
</dbReference>
<reference evidence="7" key="2">
    <citation type="journal article" date="2021" name="Genome Biol. Evol.">
        <title>Developing a high-quality reference genome for a parasitic bivalve with doubly uniparental inheritance (Bivalvia: Unionida).</title>
        <authorList>
            <person name="Smith C.H."/>
        </authorList>
    </citation>
    <scope>NUCLEOTIDE SEQUENCE</scope>
    <source>
        <strain evidence="7">CHS0354</strain>
        <tissue evidence="7">Mantle</tissue>
    </source>
</reference>
<evidence type="ECO:0000313" key="7">
    <source>
        <dbReference type="EMBL" id="KAK3583362.1"/>
    </source>
</evidence>
<evidence type="ECO:0000256" key="1">
    <source>
        <dbReference type="ARBA" id="ARBA00004370"/>
    </source>
</evidence>
<keyword evidence="3" id="KW-0202">Cytokine</keyword>
<feature type="domain" description="THD" evidence="6">
    <location>
        <begin position="133"/>
        <end position="292"/>
    </location>
</feature>
<keyword evidence="5" id="KW-0812">Transmembrane</keyword>
<evidence type="ECO:0000256" key="2">
    <source>
        <dbReference type="ARBA" id="ARBA00008670"/>
    </source>
</evidence>
<dbReference type="AlphaFoldDB" id="A0AAE0S151"/>
<keyword evidence="8" id="KW-1185">Reference proteome</keyword>
<reference evidence="7" key="3">
    <citation type="submission" date="2023-05" db="EMBL/GenBank/DDBJ databases">
        <authorList>
            <person name="Smith C.H."/>
        </authorList>
    </citation>
    <scope>NUCLEOTIDE SEQUENCE</scope>
    <source>
        <strain evidence="7">CHS0354</strain>
        <tissue evidence="7">Mantle</tissue>
    </source>
</reference>
<dbReference type="GO" id="GO:0005164">
    <property type="term" value="F:tumor necrosis factor receptor binding"/>
    <property type="evidence" value="ECO:0007669"/>
    <property type="project" value="InterPro"/>
</dbReference>
<comment type="caution">
    <text evidence="7">The sequence shown here is derived from an EMBL/GenBank/DDBJ whole genome shotgun (WGS) entry which is preliminary data.</text>
</comment>
<dbReference type="GO" id="GO:0005615">
    <property type="term" value="C:extracellular space"/>
    <property type="evidence" value="ECO:0007669"/>
    <property type="project" value="UniProtKB-KW"/>
</dbReference>
<dbReference type="SMART" id="SM00207">
    <property type="entry name" value="TNF"/>
    <property type="match status" value="1"/>
</dbReference>
<dbReference type="PROSITE" id="PS50049">
    <property type="entry name" value="THD_2"/>
    <property type="match status" value="1"/>
</dbReference>
<dbReference type="SUPFAM" id="SSF49842">
    <property type="entry name" value="TNF-like"/>
    <property type="match status" value="1"/>
</dbReference>
<organism evidence="7 8">
    <name type="scientific">Potamilus streckersoni</name>
    <dbReference type="NCBI Taxonomy" id="2493646"/>
    <lineage>
        <taxon>Eukaryota</taxon>
        <taxon>Metazoa</taxon>
        <taxon>Spiralia</taxon>
        <taxon>Lophotrochozoa</taxon>
        <taxon>Mollusca</taxon>
        <taxon>Bivalvia</taxon>
        <taxon>Autobranchia</taxon>
        <taxon>Heteroconchia</taxon>
        <taxon>Palaeoheterodonta</taxon>
        <taxon>Unionida</taxon>
        <taxon>Unionoidea</taxon>
        <taxon>Unionidae</taxon>
        <taxon>Ambleminae</taxon>
        <taxon>Lampsilini</taxon>
        <taxon>Potamilus</taxon>
    </lineage>
</organism>
<dbReference type="Gene3D" id="2.60.120.40">
    <property type="match status" value="1"/>
</dbReference>
<evidence type="ECO:0000313" key="8">
    <source>
        <dbReference type="Proteomes" id="UP001195483"/>
    </source>
</evidence>
<comment type="similarity">
    <text evidence="2">Belongs to the tumor necrosis factor family.</text>
</comment>
<dbReference type="InterPro" id="IPR008983">
    <property type="entry name" value="Tumour_necrosis_fac-like_dom"/>
</dbReference>
<name>A0AAE0S151_9BIVA</name>
<evidence type="ECO:0000256" key="3">
    <source>
        <dbReference type="ARBA" id="ARBA00022514"/>
    </source>
</evidence>
<sequence>MLTYYICQTTKMSDSSISVKPNLGVKYLVMVLVILSLLLFIVLSVVTFFWLHPNQRALGTEPLLCVTCQELSLYPDEDIEGFSNFSVRRNGTSVLCCLNTLPAIAEMVSRLMERKRRKNVSKGVFNDLPIECDVDERNKENTKLVGKLPSVQNKSEEYMTNVRWDINSAASFLGSTFTFINGSISVLESDFYYIYSNLVYSQEWKNNTDDLRTFCHVLYQHTPLTEIKHDLILMKNCNSICKPYKASAHCMGSSYVGSVFFLRKGEEIYIKVSDPEMLHENGRDNIFGLFRT</sequence>
<gene>
    <name evidence="7" type="ORF">CHS0354_038981</name>
</gene>
<reference evidence="7" key="1">
    <citation type="journal article" date="2021" name="Genome Biol. Evol.">
        <title>A High-Quality Reference Genome for a Parasitic Bivalve with Doubly Uniparental Inheritance (Bivalvia: Unionida).</title>
        <authorList>
            <person name="Smith C.H."/>
        </authorList>
    </citation>
    <scope>NUCLEOTIDE SEQUENCE</scope>
    <source>
        <strain evidence="7">CHS0354</strain>
    </source>
</reference>
<evidence type="ECO:0000259" key="6">
    <source>
        <dbReference type="PROSITE" id="PS50049"/>
    </source>
</evidence>
<proteinExistence type="inferred from homology"/>
<dbReference type="GO" id="GO:0006955">
    <property type="term" value="P:immune response"/>
    <property type="evidence" value="ECO:0007669"/>
    <property type="project" value="InterPro"/>
</dbReference>
<dbReference type="GO" id="GO:0005125">
    <property type="term" value="F:cytokine activity"/>
    <property type="evidence" value="ECO:0007669"/>
    <property type="project" value="UniProtKB-KW"/>
</dbReference>
<keyword evidence="5" id="KW-1133">Transmembrane helix</keyword>
<dbReference type="Pfam" id="PF00229">
    <property type="entry name" value="TNF"/>
    <property type="match status" value="1"/>
</dbReference>
<evidence type="ECO:0000256" key="4">
    <source>
        <dbReference type="ARBA" id="ARBA00023136"/>
    </source>
</evidence>
<accession>A0AAE0S151</accession>
<feature type="transmembrane region" description="Helical" evidence="5">
    <location>
        <begin position="27"/>
        <end position="51"/>
    </location>
</feature>
<evidence type="ECO:0000256" key="5">
    <source>
        <dbReference type="SAM" id="Phobius"/>
    </source>
</evidence>
<dbReference type="PANTHER" id="PTHR11471:SF13">
    <property type="entry name" value="TNF FAMILY PROFILE DOMAIN-CONTAINING PROTEIN"/>
    <property type="match status" value="1"/>
</dbReference>
<keyword evidence="4 5" id="KW-0472">Membrane</keyword>
<comment type="subcellular location">
    <subcellularLocation>
        <location evidence="1">Membrane</location>
    </subcellularLocation>
</comment>
<dbReference type="PANTHER" id="PTHR11471">
    <property type="entry name" value="TUMOR NECROSIS FACTOR FAMILY MEMBER"/>
    <property type="match status" value="1"/>
</dbReference>